<keyword evidence="4" id="KW-1185">Reference proteome</keyword>
<comment type="caution">
    <text evidence="3">The sequence shown here is derived from an EMBL/GenBank/DDBJ whole genome shotgun (WGS) entry which is preliminary data.</text>
</comment>
<dbReference type="Proteomes" id="UP000596902">
    <property type="component" value="Unassembled WGS sequence"/>
</dbReference>
<feature type="region of interest" description="Disordered" evidence="1">
    <location>
        <begin position="300"/>
        <end position="325"/>
    </location>
</feature>
<reference evidence="3" key="1">
    <citation type="submission" date="2020-01" db="EMBL/GenBank/DDBJ databases">
        <authorList>
            <person name="Feng Z.H.Z."/>
        </authorList>
    </citation>
    <scope>NUCLEOTIDE SEQUENCE</scope>
    <source>
        <strain evidence="3">CBS107.38</strain>
    </source>
</reference>
<evidence type="ECO:0000313" key="3">
    <source>
        <dbReference type="EMBL" id="KAF7680495.1"/>
    </source>
</evidence>
<keyword evidence="2" id="KW-0812">Transmembrane</keyword>
<evidence type="ECO:0000313" key="4">
    <source>
        <dbReference type="Proteomes" id="UP000596902"/>
    </source>
</evidence>
<evidence type="ECO:0000256" key="1">
    <source>
        <dbReference type="SAM" id="MobiDB-lite"/>
    </source>
</evidence>
<keyword evidence="2" id="KW-0472">Membrane</keyword>
<name>A0A8H7BCF0_9PLEO</name>
<evidence type="ECO:0000256" key="2">
    <source>
        <dbReference type="SAM" id="Phobius"/>
    </source>
</evidence>
<protein>
    <submittedName>
        <fullName evidence="3">Uncharacterized protein</fullName>
    </submittedName>
</protein>
<feature type="transmembrane region" description="Helical" evidence="2">
    <location>
        <begin position="117"/>
        <end position="138"/>
    </location>
</feature>
<feature type="region of interest" description="Disordered" evidence="1">
    <location>
        <begin position="384"/>
        <end position="412"/>
    </location>
</feature>
<feature type="compositionally biased region" description="Basic and acidic residues" evidence="1">
    <location>
        <begin position="396"/>
        <end position="405"/>
    </location>
</feature>
<sequence>MAASHYSHSDAEQPLTNSEIKTVKTSLRIPRRKVTLICITLLLNVLLWSAIICLVTSLYQIVSDPRDITNVAPVVLTLTSALTTIAYTFIHTVFSLKQKTWEQQQRHTSAVKKTSYVAIRLVISLCVLWLLTTGWNMIIVARRPVCLHEAPGLQGWEFGSTCLGSRIGIAFAAISLVTSCVLFGVLAVVNRPFEAHLFRHGYQKPADISRSPHPSFGPPLTRNLTWTLEKRIDDRPRSVSTHRSRSFETVNRNKGLAPTIVSAPSGVRSPDSRIFTSPYAPPPIPPAYIAAQRNSSAYTSDRSFHSSMNRGSLTRPPRLSGSMRIPESVPLSVPAQYPMSTWRAIHPEGPASVPLSTHSRPRSYSTELSYQSQYSRSSVFLTRPARLSTSRSSSRHRSDELKGRNDQFSSSIIESKSASLRGGAYAIKHDTPLAHTEHVKRQIGHHTRAASAPQAASHREFQKEPEVKIVTRKPVPVRQLRSANRVGISSAFIYAEAAEDSVNRMLSDSRNKLGSAGTSLGHDLSPPTLTIYDRFVLADLAGELRFTLHGPSSYVSYASQSGEDGHSSHLMEHQMNSPAVPECQL</sequence>
<feature type="region of interest" description="Disordered" evidence="1">
    <location>
        <begin position="438"/>
        <end position="462"/>
    </location>
</feature>
<dbReference type="GeneID" id="62200371"/>
<feature type="compositionally biased region" description="Polar residues" evidence="1">
    <location>
        <begin position="354"/>
        <end position="369"/>
    </location>
</feature>
<feature type="region of interest" description="Disordered" evidence="1">
    <location>
        <begin position="559"/>
        <end position="585"/>
    </location>
</feature>
<reference evidence="3" key="2">
    <citation type="submission" date="2020-08" db="EMBL/GenBank/DDBJ databases">
        <title>Draft Genome Sequence of Cumin Blight Pathogen Alternaria burnsii.</title>
        <authorList>
            <person name="Feng Z."/>
        </authorList>
    </citation>
    <scope>NUCLEOTIDE SEQUENCE</scope>
    <source>
        <strain evidence="3">CBS107.38</strain>
    </source>
</reference>
<dbReference type="EMBL" id="JAAABM010000002">
    <property type="protein sequence ID" value="KAF7680495.1"/>
    <property type="molecule type" value="Genomic_DNA"/>
</dbReference>
<feature type="transmembrane region" description="Helical" evidence="2">
    <location>
        <begin position="34"/>
        <end position="62"/>
    </location>
</feature>
<feature type="transmembrane region" description="Helical" evidence="2">
    <location>
        <begin position="74"/>
        <end position="96"/>
    </location>
</feature>
<feature type="transmembrane region" description="Helical" evidence="2">
    <location>
        <begin position="167"/>
        <end position="189"/>
    </location>
</feature>
<gene>
    <name evidence="3" type="ORF">GT037_002146</name>
</gene>
<keyword evidence="2" id="KW-1133">Transmembrane helix</keyword>
<feature type="region of interest" description="Disordered" evidence="1">
    <location>
        <begin position="348"/>
        <end position="369"/>
    </location>
</feature>
<dbReference type="AlphaFoldDB" id="A0A8H7BCF0"/>
<dbReference type="RefSeq" id="XP_038790485.1">
    <property type="nucleotide sequence ID" value="XM_038927193.1"/>
</dbReference>
<accession>A0A8H7BCF0</accession>
<proteinExistence type="predicted"/>
<organism evidence="3 4">
    <name type="scientific">Alternaria burnsii</name>
    <dbReference type="NCBI Taxonomy" id="1187904"/>
    <lineage>
        <taxon>Eukaryota</taxon>
        <taxon>Fungi</taxon>
        <taxon>Dikarya</taxon>
        <taxon>Ascomycota</taxon>
        <taxon>Pezizomycotina</taxon>
        <taxon>Dothideomycetes</taxon>
        <taxon>Pleosporomycetidae</taxon>
        <taxon>Pleosporales</taxon>
        <taxon>Pleosporineae</taxon>
        <taxon>Pleosporaceae</taxon>
        <taxon>Alternaria</taxon>
        <taxon>Alternaria sect. Alternaria</taxon>
    </lineage>
</organism>
<feature type="compositionally biased region" description="Polar residues" evidence="1">
    <location>
        <begin position="300"/>
        <end position="312"/>
    </location>
</feature>
<feature type="compositionally biased region" description="Basic and acidic residues" evidence="1">
    <location>
        <begin position="563"/>
        <end position="572"/>
    </location>
</feature>